<dbReference type="Proteomes" id="UP000824250">
    <property type="component" value="Unassembled WGS sequence"/>
</dbReference>
<feature type="transmembrane region" description="Helical" evidence="8">
    <location>
        <begin position="12"/>
        <end position="38"/>
    </location>
</feature>
<evidence type="ECO:0000259" key="9">
    <source>
        <dbReference type="PROSITE" id="PS50928"/>
    </source>
</evidence>
<evidence type="ECO:0000256" key="4">
    <source>
        <dbReference type="ARBA" id="ARBA00022475"/>
    </source>
</evidence>
<protein>
    <submittedName>
        <fullName evidence="10">ABC transporter permease</fullName>
    </submittedName>
</protein>
<reference evidence="10" key="2">
    <citation type="journal article" date="2021" name="PeerJ">
        <title>Extensive microbial diversity within the chicken gut microbiome revealed by metagenomics and culture.</title>
        <authorList>
            <person name="Gilroy R."/>
            <person name="Ravi A."/>
            <person name="Getino M."/>
            <person name="Pursley I."/>
            <person name="Horton D.L."/>
            <person name="Alikhan N.F."/>
            <person name="Baker D."/>
            <person name="Gharbi K."/>
            <person name="Hall N."/>
            <person name="Watson M."/>
            <person name="Adriaenssens E.M."/>
            <person name="Foster-Nyarko E."/>
            <person name="Jarju S."/>
            <person name="Secka A."/>
            <person name="Antonio M."/>
            <person name="Oren A."/>
            <person name="Chaudhuri R.R."/>
            <person name="La Ragione R."/>
            <person name="Hildebrand F."/>
            <person name="Pallen M.J."/>
        </authorList>
    </citation>
    <scope>NUCLEOTIDE SEQUENCE</scope>
    <source>
        <strain evidence="10">CHK180-2868</strain>
    </source>
</reference>
<name>A0A9D1A431_9FIRM</name>
<dbReference type="SUPFAM" id="SSF161098">
    <property type="entry name" value="MetI-like"/>
    <property type="match status" value="1"/>
</dbReference>
<organism evidence="10 11">
    <name type="scientific">Candidatus Copromonas faecavium</name>
    <name type="common">nom. illeg.</name>
    <dbReference type="NCBI Taxonomy" id="2840740"/>
    <lineage>
        <taxon>Bacteria</taxon>
        <taxon>Bacillati</taxon>
        <taxon>Bacillota</taxon>
        <taxon>Clostridia</taxon>
        <taxon>Lachnospirales</taxon>
        <taxon>Lachnospiraceae</taxon>
        <taxon>Candidatus Copromonas (nom. illeg.)</taxon>
    </lineage>
</organism>
<evidence type="ECO:0000256" key="3">
    <source>
        <dbReference type="ARBA" id="ARBA00022448"/>
    </source>
</evidence>
<keyword evidence="7 8" id="KW-0472">Membrane</keyword>
<feature type="domain" description="ABC transmembrane type-1" evidence="9">
    <location>
        <begin position="9"/>
        <end position="203"/>
    </location>
</feature>
<feature type="transmembrane region" description="Helical" evidence="8">
    <location>
        <begin position="77"/>
        <end position="100"/>
    </location>
</feature>
<feature type="transmembrane region" description="Helical" evidence="8">
    <location>
        <begin position="50"/>
        <end position="71"/>
    </location>
</feature>
<sequence>MAAMFGEELINTLIMTFGSSLFAYIIGLPLGILLVVWAKDGIAPSPRAQEILGVAINLIRSVPFLILLVAIQSFTRALVGTTVGVRAILVPLTLASAPYVARIIESSLKEVDRGVIEAARSMGASTWQIIWKVLLPEARPSLLVNGTIAVTTILGYSAMAGFVGAGGLGAIAINYGYYRFEEGIMWIAIVLLVIVVQVIQSLGMALVKRVDRRVR</sequence>
<dbReference type="GO" id="GO:0005886">
    <property type="term" value="C:plasma membrane"/>
    <property type="evidence" value="ECO:0007669"/>
    <property type="project" value="UniProtKB-SubCell"/>
</dbReference>
<accession>A0A9D1A431</accession>
<dbReference type="Gene3D" id="1.10.3720.10">
    <property type="entry name" value="MetI-like"/>
    <property type="match status" value="1"/>
</dbReference>
<dbReference type="PANTHER" id="PTHR30450:SF14">
    <property type="entry name" value="TRANSPORTER, PERMEASE PROTEIN, PUTATIVE-RELATED"/>
    <property type="match status" value="1"/>
</dbReference>
<dbReference type="PROSITE" id="PS50928">
    <property type="entry name" value="ABC_TM1"/>
    <property type="match status" value="1"/>
</dbReference>
<keyword evidence="3 8" id="KW-0813">Transport</keyword>
<dbReference type="InterPro" id="IPR000515">
    <property type="entry name" value="MetI-like"/>
</dbReference>
<keyword evidence="6 8" id="KW-1133">Transmembrane helix</keyword>
<evidence type="ECO:0000313" key="11">
    <source>
        <dbReference type="Proteomes" id="UP000824250"/>
    </source>
</evidence>
<evidence type="ECO:0000256" key="7">
    <source>
        <dbReference type="ARBA" id="ARBA00023136"/>
    </source>
</evidence>
<proteinExistence type="inferred from homology"/>
<evidence type="ECO:0000313" key="10">
    <source>
        <dbReference type="EMBL" id="HIR05351.1"/>
    </source>
</evidence>
<gene>
    <name evidence="10" type="ORF">IAB28_05225</name>
</gene>
<feature type="transmembrane region" description="Helical" evidence="8">
    <location>
        <begin position="184"/>
        <end position="207"/>
    </location>
</feature>
<dbReference type="CDD" id="cd06261">
    <property type="entry name" value="TM_PBP2"/>
    <property type="match status" value="1"/>
</dbReference>
<keyword evidence="4" id="KW-1003">Cell membrane</keyword>
<evidence type="ECO:0000256" key="6">
    <source>
        <dbReference type="ARBA" id="ARBA00022989"/>
    </source>
</evidence>
<dbReference type="AlphaFoldDB" id="A0A9D1A431"/>
<evidence type="ECO:0000256" key="2">
    <source>
        <dbReference type="ARBA" id="ARBA00007069"/>
    </source>
</evidence>
<comment type="similarity">
    <text evidence="2">Belongs to the binding-protein-dependent transport system permease family. CysTW subfamily.</text>
</comment>
<comment type="caution">
    <text evidence="10">The sequence shown here is derived from an EMBL/GenBank/DDBJ whole genome shotgun (WGS) entry which is preliminary data.</text>
</comment>
<dbReference type="FunFam" id="1.10.3720.10:FF:000002">
    <property type="entry name" value="D-methionine ABC transporter permease MetI"/>
    <property type="match status" value="1"/>
</dbReference>
<reference evidence="10" key="1">
    <citation type="submission" date="2020-10" db="EMBL/GenBank/DDBJ databases">
        <authorList>
            <person name="Gilroy R."/>
        </authorList>
    </citation>
    <scope>NUCLEOTIDE SEQUENCE</scope>
    <source>
        <strain evidence="10">CHK180-2868</strain>
    </source>
</reference>
<dbReference type="Pfam" id="PF00528">
    <property type="entry name" value="BPD_transp_1"/>
    <property type="match status" value="1"/>
</dbReference>
<dbReference type="InterPro" id="IPR051322">
    <property type="entry name" value="AA_ABC_Transporter_Permease"/>
</dbReference>
<dbReference type="GO" id="GO:0048473">
    <property type="term" value="P:D-methionine transmembrane transport"/>
    <property type="evidence" value="ECO:0007669"/>
    <property type="project" value="TreeGrafter"/>
</dbReference>
<dbReference type="PANTHER" id="PTHR30450">
    <property type="entry name" value="ABC TRANSPORTER PERMEASE"/>
    <property type="match status" value="1"/>
</dbReference>
<evidence type="ECO:0000256" key="8">
    <source>
        <dbReference type="RuleBase" id="RU363032"/>
    </source>
</evidence>
<comment type="subcellular location">
    <subcellularLocation>
        <location evidence="1 8">Cell membrane</location>
        <topology evidence="1 8">Multi-pass membrane protein</topology>
    </subcellularLocation>
</comment>
<evidence type="ECO:0000256" key="1">
    <source>
        <dbReference type="ARBA" id="ARBA00004651"/>
    </source>
</evidence>
<evidence type="ECO:0000256" key="5">
    <source>
        <dbReference type="ARBA" id="ARBA00022692"/>
    </source>
</evidence>
<dbReference type="EMBL" id="DVGC01000028">
    <property type="protein sequence ID" value="HIR05351.1"/>
    <property type="molecule type" value="Genomic_DNA"/>
</dbReference>
<keyword evidence="5 8" id="KW-0812">Transmembrane</keyword>
<dbReference type="InterPro" id="IPR035906">
    <property type="entry name" value="MetI-like_sf"/>
</dbReference>
<feature type="transmembrane region" description="Helical" evidence="8">
    <location>
        <begin position="153"/>
        <end position="178"/>
    </location>
</feature>